<dbReference type="Pfam" id="PF23343">
    <property type="entry name" value="REP_ORF2-G2P"/>
    <property type="match status" value="1"/>
</dbReference>
<comment type="caution">
    <text evidence="2">The sequence shown here is derived from an EMBL/GenBank/DDBJ whole genome shotgun (WGS) entry which is preliminary data.</text>
</comment>
<proteinExistence type="predicted"/>
<evidence type="ECO:0000313" key="2">
    <source>
        <dbReference type="EMBL" id="GAH93884.1"/>
    </source>
</evidence>
<organism evidence="2">
    <name type="scientific">marine sediment metagenome</name>
    <dbReference type="NCBI Taxonomy" id="412755"/>
    <lineage>
        <taxon>unclassified sequences</taxon>
        <taxon>metagenomes</taxon>
        <taxon>ecological metagenomes</taxon>
    </lineage>
</organism>
<name>X1KUP8_9ZZZZ</name>
<accession>X1KUP8</accession>
<dbReference type="EMBL" id="BARV01000131">
    <property type="protein sequence ID" value="GAH93884.1"/>
    <property type="molecule type" value="Genomic_DNA"/>
</dbReference>
<reference evidence="2" key="1">
    <citation type="journal article" date="2014" name="Front. Microbiol.">
        <title>High frequency of phylogenetically diverse reductive dehalogenase-homologous genes in deep subseafloor sedimentary metagenomes.</title>
        <authorList>
            <person name="Kawai M."/>
            <person name="Futagami T."/>
            <person name="Toyoda A."/>
            <person name="Takaki Y."/>
            <person name="Nishi S."/>
            <person name="Hori S."/>
            <person name="Arai W."/>
            <person name="Tsubouchi T."/>
            <person name="Morono Y."/>
            <person name="Uchiyama I."/>
            <person name="Ito T."/>
            <person name="Fujiyama A."/>
            <person name="Inagaki F."/>
            <person name="Takami H."/>
        </authorList>
    </citation>
    <scope>NUCLEOTIDE SEQUENCE</scope>
    <source>
        <strain evidence="2">Expedition CK06-06</strain>
    </source>
</reference>
<dbReference type="InterPro" id="IPR056906">
    <property type="entry name" value="ORF2/G2P_dom"/>
</dbReference>
<dbReference type="AlphaFoldDB" id="X1KUP8"/>
<sequence>MCKTWGCSTCGPRLGRLWVKRISEQKIERFITLTCQNTRFASPDEALRKATHSWGVLVRRIRRQFGKFEWVVVLESTAKGWPHFHITCQGSYIPWKWLKLQWDGLGMGYIVNISKIESKRQVARYIGKYLLKGAKRTWAAFRGARLVRVSRGFGGEENGRSRMVREPGSKMVHCKARFGEVVEYLVLELGFTLVDEDDQGRVNLRAPPGGIRRQAKEPWQYKLLDQIGEGADGDGSP</sequence>
<gene>
    <name evidence="2" type="ORF">S06H3_00669</name>
</gene>
<protein>
    <recommendedName>
        <fullName evidence="1">Replication-associated protein ORF2/G2P domain-containing protein</fullName>
    </recommendedName>
</protein>
<evidence type="ECO:0000259" key="1">
    <source>
        <dbReference type="Pfam" id="PF23343"/>
    </source>
</evidence>
<feature type="domain" description="Replication-associated protein ORF2/G2P" evidence="1">
    <location>
        <begin position="29"/>
        <end position="133"/>
    </location>
</feature>